<dbReference type="InterPro" id="IPR011528">
    <property type="entry name" value="NERD"/>
</dbReference>
<evidence type="ECO:0000313" key="3">
    <source>
        <dbReference type="EMBL" id="MBY9076114.1"/>
    </source>
</evidence>
<feature type="domain" description="UvrD-like helicase C-terminal" evidence="2">
    <location>
        <begin position="483"/>
        <end position="521"/>
    </location>
</feature>
<evidence type="ECO:0000313" key="4">
    <source>
        <dbReference type="Proteomes" id="UP000754710"/>
    </source>
</evidence>
<evidence type="ECO:0000259" key="2">
    <source>
        <dbReference type="Pfam" id="PF13538"/>
    </source>
</evidence>
<accession>A0ABS7RM26</accession>
<dbReference type="SUPFAM" id="SSF52540">
    <property type="entry name" value="P-loop containing nucleoside triphosphate hydrolases"/>
    <property type="match status" value="1"/>
</dbReference>
<dbReference type="Pfam" id="PF13538">
    <property type="entry name" value="UvrD_C_2"/>
    <property type="match status" value="1"/>
</dbReference>
<protein>
    <submittedName>
        <fullName evidence="3">AAA family ATPase</fullName>
    </submittedName>
</protein>
<dbReference type="RefSeq" id="WP_221025798.1">
    <property type="nucleotide sequence ID" value="NZ_JAIEZQ010000002.1"/>
</dbReference>
<dbReference type="PANTHER" id="PTHR11070:SF2">
    <property type="entry name" value="ATP-DEPENDENT DNA HELICASE SRS2"/>
    <property type="match status" value="1"/>
</dbReference>
<dbReference type="EMBL" id="JAIEZQ010000002">
    <property type="protein sequence ID" value="MBY9076114.1"/>
    <property type="molecule type" value="Genomic_DNA"/>
</dbReference>
<dbReference type="InterPro" id="IPR027417">
    <property type="entry name" value="P-loop_NTPase"/>
</dbReference>
<evidence type="ECO:0000259" key="1">
    <source>
        <dbReference type="Pfam" id="PF08378"/>
    </source>
</evidence>
<dbReference type="Proteomes" id="UP000754710">
    <property type="component" value="Unassembled WGS sequence"/>
</dbReference>
<reference evidence="3 4" key="1">
    <citation type="submission" date="2021-08" db="EMBL/GenBank/DDBJ databases">
        <title>Nocardioides bacterium WL0053 sp. nov., isolated from the sediment.</title>
        <authorList>
            <person name="Wang L."/>
            <person name="Zhang D."/>
            <person name="Zhang A."/>
        </authorList>
    </citation>
    <scope>NUCLEOTIDE SEQUENCE [LARGE SCALE GENOMIC DNA]</scope>
    <source>
        <strain evidence="3 4">WL0053</strain>
    </source>
</reference>
<comment type="caution">
    <text evidence="3">The sequence shown here is derived from an EMBL/GenBank/DDBJ whole genome shotgun (WGS) entry which is preliminary data.</text>
</comment>
<gene>
    <name evidence="3" type="ORF">K1X13_14860</name>
</gene>
<keyword evidence="4" id="KW-1185">Reference proteome</keyword>
<name>A0ABS7RM26_9ACTN</name>
<feature type="domain" description="NERD" evidence="1">
    <location>
        <begin position="14"/>
        <end position="110"/>
    </location>
</feature>
<dbReference type="InterPro" id="IPR027785">
    <property type="entry name" value="UvrD-like_helicase_C"/>
</dbReference>
<dbReference type="InterPro" id="IPR000212">
    <property type="entry name" value="DNA_helicase_UvrD/REP"/>
</dbReference>
<dbReference type="Pfam" id="PF08378">
    <property type="entry name" value="NERD"/>
    <property type="match status" value="1"/>
</dbReference>
<sequence>MPRVPAQEPHLPNDSERAVWRALCEQAGDDDLLMADVRVTHRGEDYEVDALVCFAGLGVVAVEVKGRGIRYDGDRWTIPRGGRRVDVDPVGQARNGMYAVRDSLYRDRRWGDRTRIRFGHAVVLPFDSVGEDFELPHCPRWRIVDRGQMPDLVASLRGVLERQENAYRVADLDDLDTIDEWRYGRMPLQRDLLVLADDREAEAERLTQDQGALLDAIRLLPRAEVRGGPGSGKTWLAMEQGRRLTRSGQRVALLCYSRGLASYLQRRCDGLSYKSRPAYIGTFHGLGHSWGAEVGSDTDYWEQVLPARMVDLAAGLPEGQRFDAVVVDEVQDFADTWWDALLAALKDPDTGGIYVFSDEGQRVFARFGDTPVPMPTLLLDQNLRNTRQIAETFQSLGTTRMRAVGGDGPRVRFVECSAEEACDAADEEVDRLLDTWRHEDVALLTTGSRHPYQAHLQESLGQDGYWDTYWDKDEVFYGHVLGFKGLERRCVVLALNESSPRERSRERLYVGMSRATDLLVVCGEPDFVREVAGEATLRKLRESAT</sequence>
<dbReference type="PANTHER" id="PTHR11070">
    <property type="entry name" value="UVRD / RECB / PCRA DNA HELICASE FAMILY MEMBER"/>
    <property type="match status" value="1"/>
</dbReference>
<proteinExistence type="predicted"/>
<dbReference type="Gene3D" id="3.40.50.300">
    <property type="entry name" value="P-loop containing nucleotide triphosphate hydrolases"/>
    <property type="match status" value="2"/>
</dbReference>
<organism evidence="3 4">
    <name type="scientific">Nocardioides jiangsuensis</name>
    <dbReference type="NCBI Taxonomy" id="2866161"/>
    <lineage>
        <taxon>Bacteria</taxon>
        <taxon>Bacillati</taxon>
        <taxon>Actinomycetota</taxon>
        <taxon>Actinomycetes</taxon>
        <taxon>Propionibacteriales</taxon>
        <taxon>Nocardioidaceae</taxon>
        <taxon>Nocardioides</taxon>
    </lineage>
</organism>